<dbReference type="EMBL" id="MN739627">
    <property type="protein sequence ID" value="QHT16867.1"/>
    <property type="molecule type" value="Genomic_DNA"/>
</dbReference>
<feature type="region of interest" description="Disordered" evidence="2">
    <location>
        <begin position="1"/>
        <end position="21"/>
    </location>
</feature>
<reference evidence="3" key="1">
    <citation type="journal article" date="2020" name="Nature">
        <title>Giant virus diversity and host interactions through global metagenomics.</title>
        <authorList>
            <person name="Schulz F."/>
            <person name="Roux S."/>
            <person name="Paez-Espino D."/>
            <person name="Jungbluth S."/>
            <person name="Walsh D.A."/>
            <person name="Denef V.J."/>
            <person name="McMahon K.D."/>
            <person name="Konstantinidis K.T."/>
            <person name="Eloe-Fadrosh E.A."/>
            <person name="Kyrpides N.C."/>
            <person name="Woyke T."/>
        </authorList>
    </citation>
    <scope>NUCLEOTIDE SEQUENCE</scope>
    <source>
        <strain evidence="3">GVMAG-M-3300023174-207</strain>
    </source>
</reference>
<evidence type="ECO:0000313" key="3">
    <source>
        <dbReference type="EMBL" id="QHT16867.1"/>
    </source>
</evidence>
<keyword evidence="1" id="KW-0175">Coiled coil</keyword>
<organism evidence="3">
    <name type="scientific">viral metagenome</name>
    <dbReference type="NCBI Taxonomy" id="1070528"/>
    <lineage>
        <taxon>unclassified sequences</taxon>
        <taxon>metagenomes</taxon>
        <taxon>organismal metagenomes</taxon>
    </lineage>
</organism>
<feature type="coiled-coil region" evidence="1">
    <location>
        <begin position="491"/>
        <end position="518"/>
    </location>
</feature>
<feature type="coiled-coil region" evidence="1">
    <location>
        <begin position="172"/>
        <end position="254"/>
    </location>
</feature>
<accession>A0A6C0DK18</accession>
<proteinExistence type="predicted"/>
<evidence type="ECO:0000256" key="1">
    <source>
        <dbReference type="SAM" id="Coils"/>
    </source>
</evidence>
<name>A0A6C0DK18_9ZZZZ</name>
<evidence type="ECO:0000256" key="2">
    <source>
        <dbReference type="SAM" id="MobiDB-lite"/>
    </source>
</evidence>
<protein>
    <submittedName>
        <fullName evidence="3">Uncharacterized protein</fullName>
    </submittedName>
</protein>
<sequence>MEKAIIKSDTPFRPGNAEHLSTQRCNKVPKCILELPSSNGARVPLKDEEVSLAKKDLIDINFIMSKYGRERKFRIDSTVVGQSIGVITFKPSKGAKPDKRGCFGVVKVRGNYPNTSEADKRCDVLLAEDENCDIDMPLVGKEFPLMVNNEVYTYSVRDVDTKQIITDTTTSLMKEKEEKDEKEKKAMLEKQKQLLDETNEEEKEKTLTDYALYEQLRTKKANNLYVIEKCKNNLAKCQENIDNALKEILEIDSKFPSYKNDYIKNYIDEIKQVGIDPKQMEIIKYMFSDDLSQEIKEEINPTKISLTSSTEENNEIQKEEIMSSTYTKDRKTRTDPEVLGQTIGLVSFIPSKDAKPDSEGSFGVMKLRGNFQTALEAEKWCEMLIRDYDSYSTNQFVFVGREYPLMASNEIYNSPHKEEDLKDVISKVVKTYLKELLEKREKEEKDMLERQSKLSLNKEQKRINTDKEEDKASIEYYTLLNVKRAYNLHQLNESELTMKKSQVVIQNTEKEIREMEGEFPYFKKEYLDRFIEAVKKAGNPEESDTFIKHMIDEEEMMIVKQAVKESKNVVIEEVEEKKE</sequence>
<dbReference type="AlphaFoldDB" id="A0A6C0DK18"/>